<organism evidence="1 2">
    <name type="scientific">Pelagicoccus mobilis</name>
    <dbReference type="NCBI Taxonomy" id="415221"/>
    <lineage>
        <taxon>Bacteria</taxon>
        <taxon>Pseudomonadati</taxon>
        <taxon>Verrucomicrobiota</taxon>
        <taxon>Opitutia</taxon>
        <taxon>Puniceicoccales</taxon>
        <taxon>Pelagicoccaceae</taxon>
        <taxon>Pelagicoccus</taxon>
    </lineage>
</organism>
<dbReference type="RefSeq" id="WP_200353639.1">
    <property type="nucleotide sequence ID" value="NZ_JAENIL010000002.1"/>
</dbReference>
<name>A0A934VJB2_9BACT</name>
<dbReference type="Proteomes" id="UP000617628">
    <property type="component" value="Unassembled WGS sequence"/>
</dbReference>
<sequence length="227" mass="24622">MKKMKPKEPKLLTLILTATSGVVLGGLLGISVLLSRSPVTVTTVPEEDEYTKVGDYNTYFTPGRVDAGESANLRSGTSRIKRRTNGPVSFSEAEVNRFFKNIKFGDPVVEEGGKKPANIGPFNVRISGDQIYATLKITVDPEGSPFEVLVLADLGFENSDAGPELVVNSLRVNSLPIPGFAGLVTSMIESKVAETPWPEDILEMWQNIKSIEVESGKLITEVGLRRA</sequence>
<gene>
    <name evidence="1" type="ORF">JIN87_01005</name>
</gene>
<accession>A0A934VJB2</accession>
<proteinExistence type="predicted"/>
<evidence type="ECO:0000313" key="2">
    <source>
        <dbReference type="Proteomes" id="UP000617628"/>
    </source>
</evidence>
<comment type="caution">
    <text evidence="1">The sequence shown here is derived from an EMBL/GenBank/DDBJ whole genome shotgun (WGS) entry which is preliminary data.</text>
</comment>
<dbReference type="AlphaFoldDB" id="A0A934VJB2"/>
<evidence type="ECO:0000313" key="1">
    <source>
        <dbReference type="EMBL" id="MBK1875421.1"/>
    </source>
</evidence>
<keyword evidence="2" id="KW-1185">Reference proteome</keyword>
<dbReference type="EMBL" id="JAENIL010000002">
    <property type="protein sequence ID" value="MBK1875421.1"/>
    <property type="molecule type" value="Genomic_DNA"/>
</dbReference>
<reference evidence="1" key="1">
    <citation type="submission" date="2021-01" db="EMBL/GenBank/DDBJ databases">
        <title>Modified the classification status of verrucomicrobia.</title>
        <authorList>
            <person name="Feng X."/>
        </authorList>
    </citation>
    <scope>NUCLEOTIDE SEQUENCE</scope>
    <source>
        <strain evidence="1">KCTC 13126</strain>
    </source>
</reference>
<protein>
    <submittedName>
        <fullName evidence="1">Uncharacterized protein</fullName>
    </submittedName>
</protein>